<comment type="subunit">
    <text evidence="11">F-type ATPases have 2 components, CF(1) - the catalytic core - and CF(0) - the membrane proton channel. CF(1) has five subunits: alpha(3), beta(3), gamma(1), delta(1), epsilon(1). CF(0) has four main subunits: a, b, b' and c.</text>
</comment>
<keyword evidence="11" id="KW-0997">Cell inner membrane</keyword>
<evidence type="ECO:0000256" key="6">
    <source>
        <dbReference type="ARBA" id="ARBA00022781"/>
    </source>
</evidence>
<keyword evidence="6 11" id="KW-0375">Hydrogen ion transport</keyword>
<keyword evidence="5 11" id="KW-0812">Transmembrane</keyword>
<gene>
    <name evidence="11" type="primary">atpB</name>
    <name evidence="13" type="ordered locus">Rvan_1545</name>
</gene>
<protein>
    <recommendedName>
        <fullName evidence="11 12">ATP synthase subunit a</fullName>
    </recommendedName>
    <alternativeName>
        <fullName evidence="11">ATP synthase F0 sector subunit a</fullName>
    </alternativeName>
    <alternativeName>
        <fullName evidence="11">F-ATPase subunit 6</fullName>
    </alternativeName>
</protein>
<keyword evidence="3 11" id="KW-0813">Transport</keyword>
<feature type="transmembrane region" description="Helical" evidence="11">
    <location>
        <begin position="211"/>
        <end position="239"/>
    </location>
</feature>
<keyword evidence="8 11" id="KW-0406">Ion transport</keyword>
<keyword evidence="11" id="KW-1003">Cell membrane</keyword>
<evidence type="ECO:0000313" key="14">
    <source>
        <dbReference type="Proteomes" id="UP000001399"/>
    </source>
</evidence>
<dbReference type="Pfam" id="PF00119">
    <property type="entry name" value="ATP-synt_A"/>
    <property type="match status" value="1"/>
</dbReference>
<feature type="transmembrane region" description="Helical" evidence="11">
    <location>
        <begin position="139"/>
        <end position="159"/>
    </location>
</feature>
<dbReference type="NCBIfam" id="TIGR01131">
    <property type="entry name" value="ATP_synt_6_or_A"/>
    <property type="match status" value="1"/>
</dbReference>
<dbReference type="AlphaFoldDB" id="E3I7U3"/>
<dbReference type="GO" id="GO:0046933">
    <property type="term" value="F:proton-transporting ATP synthase activity, rotational mechanism"/>
    <property type="evidence" value="ECO:0007669"/>
    <property type="project" value="UniProtKB-UniRule"/>
</dbReference>
<evidence type="ECO:0000256" key="7">
    <source>
        <dbReference type="ARBA" id="ARBA00022989"/>
    </source>
</evidence>
<evidence type="ECO:0000256" key="5">
    <source>
        <dbReference type="ARBA" id="ARBA00022692"/>
    </source>
</evidence>
<evidence type="ECO:0000256" key="11">
    <source>
        <dbReference type="HAMAP-Rule" id="MF_01393"/>
    </source>
</evidence>
<dbReference type="HOGENOM" id="CLU_041018_0_2_5"/>
<evidence type="ECO:0000256" key="12">
    <source>
        <dbReference type="RuleBase" id="RU000483"/>
    </source>
</evidence>
<keyword evidence="4 11" id="KW-0138">CF(0)</keyword>
<evidence type="ECO:0000313" key="13">
    <source>
        <dbReference type="EMBL" id="ADP70797.1"/>
    </source>
</evidence>
<dbReference type="NCBIfam" id="NF004482">
    <property type="entry name" value="PRK05815.2-4"/>
    <property type="match status" value="1"/>
</dbReference>
<dbReference type="PANTHER" id="PTHR11410">
    <property type="entry name" value="ATP SYNTHASE SUBUNIT A"/>
    <property type="match status" value="1"/>
</dbReference>
<comment type="subunit">
    <text evidence="11">F-type ATPases have 2 components, CF(1) - the catalytic core - and CF(0) - the membrane proton channel. CF(1) has five subunits: alpha(3), beta(3), gamma(1), delta(1), epsilon(1). CF(0) has three main subunits: a(1), b(2) and c(9-12). The alpha and beta chains form an alternating ring which encloses part of the gamma chain. CF(1) is attached to CF(0) by a central stalk formed by the gamma and epsilon chains, while a peripheral stalk is formed by the delta and b chains.</text>
</comment>
<keyword evidence="14" id="KW-1185">Reference proteome</keyword>
<evidence type="ECO:0000256" key="8">
    <source>
        <dbReference type="ARBA" id="ARBA00023065"/>
    </source>
</evidence>
<keyword evidence="9 11" id="KW-0472">Membrane</keyword>
<keyword evidence="7 11" id="KW-1133">Transmembrane helix</keyword>
<comment type="function">
    <text evidence="11 12">Key component of the proton channel; it plays a direct role in the translocation of protons across the membrane.</text>
</comment>
<dbReference type="PRINTS" id="PR00123">
    <property type="entry name" value="ATPASEA"/>
</dbReference>
<evidence type="ECO:0000256" key="10">
    <source>
        <dbReference type="ARBA" id="ARBA00023310"/>
    </source>
</evidence>
<dbReference type="InterPro" id="IPR023011">
    <property type="entry name" value="ATP_synth_F0_asu_AS"/>
</dbReference>
<dbReference type="GO" id="GO:0045259">
    <property type="term" value="C:proton-transporting ATP synthase complex"/>
    <property type="evidence" value="ECO:0007669"/>
    <property type="project" value="UniProtKB-KW"/>
</dbReference>
<dbReference type="HAMAP" id="MF_01393">
    <property type="entry name" value="ATP_synth_a_bact"/>
    <property type="match status" value="1"/>
</dbReference>
<dbReference type="GO" id="GO:0005886">
    <property type="term" value="C:plasma membrane"/>
    <property type="evidence" value="ECO:0007669"/>
    <property type="project" value="UniProtKB-SubCell"/>
</dbReference>
<dbReference type="EMBL" id="CP002292">
    <property type="protein sequence ID" value="ADP70797.1"/>
    <property type="molecule type" value="Genomic_DNA"/>
</dbReference>
<proteinExistence type="inferred from homology"/>
<accession>E3I7U3</accession>
<dbReference type="Gene3D" id="1.20.120.220">
    <property type="entry name" value="ATP synthase, F0 complex, subunit A"/>
    <property type="match status" value="1"/>
</dbReference>
<evidence type="ECO:0000256" key="1">
    <source>
        <dbReference type="ARBA" id="ARBA00004141"/>
    </source>
</evidence>
<evidence type="ECO:0000256" key="9">
    <source>
        <dbReference type="ARBA" id="ARBA00023136"/>
    </source>
</evidence>
<evidence type="ECO:0000256" key="3">
    <source>
        <dbReference type="ARBA" id="ARBA00022448"/>
    </source>
</evidence>
<dbReference type="InterPro" id="IPR045083">
    <property type="entry name" value="ATP_synth_F0_asu_bact/mt"/>
</dbReference>
<sequence>MIDWFISAAHAATQDGGHHGGGGFDPMHQFVINRYTPIELFGYDASFTNASLWMVIATTLVTAVLVFSTAGAKLVPGRLQSLGEISYEFVANMVRQNAGTSGMPYFPIIFTLFMFILSLNLLGMIPIPGLGQFTVTSHIIVTFALAAFVFLGVTLIGIFKHGFGFLKLFVPSGVPIALLPLISVIEIISYFTRPISLSVRLFANMMAGHTMLAVFGSFVVGLGVNVGLAAGGVPLIFMVLLMGLEILIAFLQAYVFAVLSCIYLSDSLHAGSH</sequence>
<dbReference type="InterPro" id="IPR000568">
    <property type="entry name" value="ATP_synth_F0_asu"/>
</dbReference>
<keyword evidence="10 11" id="KW-0066">ATP synthesis</keyword>
<dbReference type="InterPro" id="IPR035908">
    <property type="entry name" value="F0_ATP_A_sf"/>
</dbReference>
<evidence type="ECO:0000256" key="2">
    <source>
        <dbReference type="ARBA" id="ARBA00006810"/>
    </source>
</evidence>
<comment type="subcellular location">
    <subcellularLocation>
        <location evidence="11">Cell inner membrane</location>
        <topology evidence="11">Multi-pass membrane protein</topology>
    </subcellularLocation>
    <subcellularLocation>
        <location evidence="12">Cell membrane</location>
        <topology evidence="12">Multi-pass membrane protein</topology>
    </subcellularLocation>
    <subcellularLocation>
        <location evidence="1">Membrane</location>
        <topology evidence="1">Multi-pass membrane protein</topology>
    </subcellularLocation>
</comment>
<dbReference type="SUPFAM" id="SSF81336">
    <property type="entry name" value="F1F0 ATP synthase subunit A"/>
    <property type="match status" value="1"/>
</dbReference>
<organism evidence="13 14">
    <name type="scientific">Rhodomicrobium vannielii (strain ATCC 17100 / DSM 162 / LMG 4299 / NCIMB 10020 / ATH 3.1.1)</name>
    <dbReference type="NCBI Taxonomy" id="648757"/>
    <lineage>
        <taxon>Bacteria</taxon>
        <taxon>Pseudomonadati</taxon>
        <taxon>Pseudomonadota</taxon>
        <taxon>Alphaproteobacteria</taxon>
        <taxon>Hyphomicrobiales</taxon>
        <taxon>Hyphomicrobiaceae</taxon>
        <taxon>Rhodomicrobium</taxon>
    </lineage>
</organism>
<feature type="transmembrane region" description="Helical" evidence="11">
    <location>
        <begin position="50"/>
        <end position="72"/>
    </location>
</feature>
<dbReference type="PANTHER" id="PTHR11410:SF0">
    <property type="entry name" value="ATP SYNTHASE SUBUNIT A"/>
    <property type="match status" value="1"/>
</dbReference>
<evidence type="ECO:0000256" key="4">
    <source>
        <dbReference type="ARBA" id="ARBA00022547"/>
    </source>
</evidence>
<dbReference type="PROSITE" id="PS00449">
    <property type="entry name" value="ATPASE_A"/>
    <property type="match status" value="1"/>
</dbReference>
<feature type="transmembrane region" description="Helical" evidence="11">
    <location>
        <begin position="105"/>
        <end position="127"/>
    </location>
</feature>
<name>E3I7U3_RHOVT</name>
<comment type="similarity">
    <text evidence="2 11 12">Belongs to the ATPase A chain family.</text>
</comment>
<dbReference type="eggNOG" id="COG0356">
    <property type="taxonomic scope" value="Bacteria"/>
</dbReference>
<dbReference type="Proteomes" id="UP000001399">
    <property type="component" value="Chromosome"/>
</dbReference>
<dbReference type="KEGG" id="rva:Rvan_1545"/>
<reference evidence="14" key="1">
    <citation type="journal article" date="2011" name="J. Bacteriol.">
        <title>Genome sequences of eight morphologically diverse alphaproteobacteria.</title>
        <authorList>
            <consortium name="US DOE Joint Genome Institute"/>
            <person name="Brown P.J."/>
            <person name="Kysela D.T."/>
            <person name="Buechlein A."/>
            <person name="Hemmerich C."/>
            <person name="Brun Y.V."/>
        </authorList>
    </citation>
    <scope>NUCLEOTIDE SEQUENCE [LARGE SCALE GENOMIC DNA]</scope>
    <source>
        <strain evidence="14">ATCC 17100 / ATH 3.1.1 / DSM 162 / LMG 4299</strain>
    </source>
</reference>
<dbReference type="STRING" id="648757.Rvan_1545"/>
<feature type="transmembrane region" description="Helical" evidence="11">
    <location>
        <begin position="168"/>
        <end position="191"/>
    </location>
</feature>
<dbReference type="OrthoDB" id="9809130at2"/>
<dbReference type="CDD" id="cd00310">
    <property type="entry name" value="ATP-synt_Fo_a_6"/>
    <property type="match status" value="1"/>
</dbReference>